<gene>
    <name evidence="1" type="ORF">LTR37_015081</name>
</gene>
<keyword evidence="2" id="KW-1185">Reference proteome</keyword>
<sequence>MAGAAPEALVCHTVGYDFVTSSNQYFPCGTSDLNGAKAQTCCYAGDFCMEDGICHYTHGGVTNGTGYYMAGCTDPTWKDPACPKPCTSQYGADVIYDRTNEEWRCCYSDEDTLNCQEPSDGSVKAPAPADLSTLLQLFTPVPSEVATTGIGSISSARTPTVSLGKTTNTPPASSSTASSTRPALPPPVASSAQASSGGLGSAALAGISVAVVLVLALVFGGGYLFYRRSTRVHGVVETHKSGGDIDRNPYGSKYASRTNVDPYGMPNSEYVSLSTARSLNVREEAQTPPRPQPQRPRSDGMMPVGAPAASPGLSSKNGLESEKYVYEQEDNGPFEMPYGGYELQGRQDSWQEERPEQRPMSDVEDELNKDVAA</sequence>
<evidence type="ECO:0000313" key="1">
    <source>
        <dbReference type="EMBL" id="KAK3702106.1"/>
    </source>
</evidence>
<protein>
    <submittedName>
        <fullName evidence="1">Uncharacterized protein</fullName>
    </submittedName>
</protein>
<name>A0ACC3MT80_9PEZI</name>
<proteinExistence type="predicted"/>
<organism evidence="1 2">
    <name type="scientific">Vermiconidia calcicola</name>
    <dbReference type="NCBI Taxonomy" id="1690605"/>
    <lineage>
        <taxon>Eukaryota</taxon>
        <taxon>Fungi</taxon>
        <taxon>Dikarya</taxon>
        <taxon>Ascomycota</taxon>
        <taxon>Pezizomycotina</taxon>
        <taxon>Dothideomycetes</taxon>
        <taxon>Dothideomycetidae</taxon>
        <taxon>Mycosphaerellales</taxon>
        <taxon>Extremaceae</taxon>
        <taxon>Vermiconidia</taxon>
    </lineage>
</organism>
<accession>A0ACC3MT80</accession>
<evidence type="ECO:0000313" key="2">
    <source>
        <dbReference type="Proteomes" id="UP001281147"/>
    </source>
</evidence>
<comment type="caution">
    <text evidence="1">The sequence shown here is derived from an EMBL/GenBank/DDBJ whole genome shotgun (WGS) entry which is preliminary data.</text>
</comment>
<dbReference type="Proteomes" id="UP001281147">
    <property type="component" value="Unassembled WGS sequence"/>
</dbReference>
<dbReference type="EMBL" id="JAUTXU010000165">
    <property type="protein sequence ID" value="KAK3702106.1"/>
    <property type="molecule type" value="Genomic_DNA"/>
</dbReference>
<reference evidence="1" key="1">
    <citation type="submission" date="2023-07" db="EMBL/GenBank/DDBJ databases">
        <title>Black Yeasts Isolated from many extreme environments.</title>
        <authorList>
            <person name="Coleine C."/>
            <person name="Stajich J.E."/>
            <person name="Selbmann L."/>
        </authorList>
    </citation>
    <scope>NUCLEOTIDE SEQUENCE</scope>
    <source>
        <strain evidence="1">CCFEE 5714</strain>
    </source>
</reference>